<dbReference type="Gene3D" id="3.40.50.300">
    <property type="entry name" value="P-loop containing nucleotide triphosphate hydrolases"/>
    <property type="match status" value="1"/>
</dbReference>
<dbReference type="GO" id="GO:0004672">
    <property type="term" value="F:protein kinase activity"/>
    <property type="evidence" value="ECO:0007669"/>
    <property type="project" value="TreeGrafter"/>
</dbReference>
<comment type="caution">
    <text evidence="2">The sequence shown here is derived from an EMBL/GenBank/DDBJ whole genome shotgun (WGS) entry which is preliminary data.</text>
</comment>
<dbReference type="SUPFAM" id="SSF52540">
    <property type="entry name" value="P-loop containing nucleoside triphosphate hydrolases"/>
    <property type="match status" value="1"/>
</dbReference>
<proteinExistence type="predicted"/>
<dbReference type="EMBL" id="WLYK01000017">
    <property type="protein sequence ID" value="MTD17246.1"/>
    <property type="molecule type" value="Genomic_DNA"/>
</dbReference>
<dbReference type="PANTHER" id="PTHR30267">
    <property type="entry name" value="PROTEIN KINASE PRKA"/>
    <property type="match status" value="1"/>
</dbReference>
<dbReference type="PANTHER" id="PTHR30267:SF2">
    <property type="entry name" value="PROTEIN PRKA"/>
    <property type="match status" value="1"/>
</dbReference>
<dbReference type="InterPro" id="IPR002078">
    <property type="entry name" value="Sigma_54_int"/>
</dbReference>
<dbReference type="Proteomes" id="UP000460221">
    <property type="component" value="Unassembled WGS sequence"/>
</dbReference>
<dbReference type="AlphaFoldDB" id="A0A7K1FSV7"/>
<organism evidence="2 3">
    <name type="scientific">Nakamurella alba</name>
    <dbReference type="NCBI Taxonomy" id="2665158"/>
    <lineage>
        <taxon>Bacteria</taxon>
        <taxon>Bacillati</taxon>
        <taxon>Actinomycetota</taxon>
        <taxon>Actinomycetes</taxon>
        <taxon>Nakamurellales</taxon>
        <taxon>Nakamurellaceae</taxon>
        <taxon>Nakamurella</taxon>
    </lineage>
</organism>
<gene>
    <name evidence="2" type="ORF">GIS00_25270</name>
</gene>
<evidence type="ECO:0000313" key="3">
    <source>
        <dbReference type="Proteomes" id="UP000460221"/>
    </source>
</evidence>
<dbReference type="InterPro" id="IPR027417">
    <property type="entry name" value="P-loop_NTPase"/>
</dbReference>
<reference evidence="2 3" key="1">
    <citation type="submission" date="2019-11" db="EMBL/GenBank/DDBJ databases">
        <authorList>
            <person name="Jiang L.-Q."/>
        </authorList>
    </citation>
    <scope>NUCLEOTIDE SEQUENCE [LARGE SCALE GENOMIC DNA]</scope>
    <source>
        <strain evidence="2 3">YIM 132087</strain>
    </source>
</reference>
<dbReference type="GO" id="GO:0005524">
    <property type="term" value="F:ATP binding"/>
    <property type="evidence" value="ECO:0007669"/>
    <property type="project" value="InterPro"/>
</dbReference>
<dbReference type="RefSeq" id="WP_322098419.1">
    <property type="nucleotide sequence ID" value="NZ_WLYK01000017.1"/>
</dbReference>
<name>A0A7K1FSV7_9ACTN</name>
<evidence type="ECO:0000313" key="2">
    <source>
        <dbReference type="EMBL" id="MTD17246.1"/>
    </source>
</evidence>
<accession>A0A7K1FSV7</accession>
<keyword evidence="3" id="KW-1185">Reference proteome</keyword>
<feature type="domain" description="Sigma-54 factor interaction" evidence="1">
    <location>
        <begin position="173"/>
        <end position="232"/>
    </location>
</feature>
<dbReference type="Pfam" id="PF00158">
    <property type="entry name" value="Sigma54_activat"/>
    <property type="match status" value="1"/>
</dbReference>
<dbReference type="FunFam" id="3.40.50.300:FF:000841">
    <property type="entry name" value="Magnesium protoporphyrin chelatase"/>
    <property type="match status" value="1"/>
</dbReference>
<sequence>MADNTAAPAPEIATLGELRASGHVHRTVKEELRENLLARLRAGEETLPGIVGFENTVGPAVERSVLAGHDFVLLGERGQGKTRLMRTLTGLLDEWTPVLAFSDLNEHPYAPVTVGSRRLVEELGDAAPISWKHRSTRYTEKLATPDTSVGDLIGDVDPTKLAQGLSLGDPETVHYGLLPRANRGIFGINELPDLAERIQVGLFNVLEERDIQIRGYNLQLPLDMLVIASANPEDYTNRGRIITPLKDRFGAEIRTHYPLDLDHEIALLEQEAELHAAVPDHVIRVIARFVSELRGSTAIDQRSGVSARFAVAAAEAVAAAALRRAALTGEQDAVARIGDLPGVLGTLRGKLEFEMGEEGREDEVLSHLLRLATAAVFRERLRGLDLAGFAAVFEDGRTVETGAIVPARDLLSQFGSVPGLAAVLRGLQVEEDTVTPGQAAAAVEFVLEGMYLTRRLSKDSVDGTTIYGS</sequence>
<evidence type="ECO:0000259" key="1">
    <source>
        <dbReference type="Pfam" id="PF00158"/>
    </source>
</evidence>
<dbReference type="GO" id="GO:0006355">
    <property type="term" value="P:regulation of DNA-templated transcription"/>
    <property type="evidence" value="ECO:0007669"/>
    <property type="project" value="InterPro"/>
</dbReference>
<protein>
    <submittedName>
        <fullName evidence="2">Magnesium chelatase</fullName>
    </submittedName>
</protein>